<reference evidence="1 2" key="1">
    <citation type="submission" date="2020-08" db="EMBL/GenBank/DDBJ databases">
        <title>Streptomycin Non-resistant strain, P. mexicana.</title>
        <authorList>
            <person name="Ganesh-Kumar S."/>
            <person name="Zhe T."/>
            <person name="Yu Z."/>
            <person name="Min Y."/>
        </authorList>
    </citation>
    <scope>NUCLEOTIDE SEQUENCE [LARGE SCALE GENOMIC DNA]</scope>
    <source>
        <strain evidence="1 2">GTZY2</strain>
    </source>
</reference>
<dbReference type="SUPFAM" id="SSF54637">
    <property type="entry name" value="Thioesterase/thiol ester dehydrase-isomerase"/>
    <property type="match status" value="1"/>
</dbReference>
<dbReference type="AlphaFoldDB" id="A0A7G9TA48"/>
<evidence type="ECO:0000313" key="1">
    <source>
        <dbReference type="EMBL" id="QNN76973.1"/>
    </source>
</evidence>
<dbReference type="InterPro" id="IPR029069">
    <property type="entry name" value="HotDog_dom_sf"/>
</dbReference>
<evidence type="ECO:0000313" key="2">
    <source>
        <dbReference type="Proteomes" id="UP000515838"/>
    </source>
</evidence>
<dbReference type="Gene3D" id="3.10.129.10">
    <property type="entry name" value="Hotdog Thioesterase"/>
    <property type="match status" value="1"/>
</dbReference>
<evidence type="ECO:0008006" key="3">
    <source>
        <dbReference type="Google" id="ProtNLM"/>
    </source>
</evidence>
<accession>A0A7G9TA48</accession>
<proteinExistence type="predicted"/>
<dbReference type="Pfam" id="PF22817">
    <property type="entry name" value="ApeP-like"/>
    <property type="match status" value="1"/>
</dbReference>
<dbReference type="InterPro" id="IPR016776">
    <property type="entry name" value="ApeP-like_dehydratase"/>
</dbReference>
<name>A0A7G9TA48_PSEMX</name>
<organism evidence="1 2">
    <name type="scientific">Pseudoxanthomonas mexicana</name>
    <dbReference type="NCBI Taxonomy" id="128785"/>
    <lineage>
        <taxon>Bacteria</taxon>
        <taxon>Pseudomonadati</taxon>
        <taxon>Pseudomonadota</taxon>
        <taxon>Gammaproteobacteria</taxon>
        <taxon>Lysobacterales</taxon>
        <taxon>Lysobacteraceae</taxon>
        <taxon>Pseudoxanthomonas</taxon>
    </lineage>
</organism>
<dbReference type="EMBL" id="CP060731">
    <property type="protein sequence ID" value="QNN76973.1"/>
    <property type="molecule type" value="Genomic_DNA"/>
</dbReference>
<dbReference type="RefSeq" id="WP_187572684.1">
    <property type="nucleotide sequence ID" value="NZ_CP060731.1"/>
</dbReference>
<dbReference type="GeneID" id="81472023"/>
<dbReference type="PIRSF" id="PIRSF020565">
    <property type="entry name" value="3Ho_Ac_ACP_DH_prd"/>
    <property type="match status" value="1"/>
</dbReference>
<gene>
    <name evidence="1" type="ORF">IAE60_13650</name>
</gene>
<protein>
    <recommendedName>
        <fullName evidence="3">Hotdog family protein</fullName>
    </recommendedName>
</protein>
<sequence>MHDLYHIERVVPHRGTLRLVDRLVAWDEDSVAVELRVPHEGPFSHAEGVPAWVGVEYMAQAIAAWAGCRARSAGREPSIGFLLGTRRYESRVTWFVAGALLRVEATRELLGDNGLGMFRCRILEDGDELATANVSVFEPPDAMAYLESTPQ</sequence>
<dbReference type="Proteomes" id="UP000515838">
    <property type="component" value="Chromosome"/>
</dbReference>